<dbReference type="OrthoDB" id="282085at2"/>
<comment type="caution">
    <text evidence="1">The sequence shown here is derived from an EMBL/GenBank/DDBJ whole genome shotgun (WGS) entry which is preliminary data.</text>
</comment>
<accession>A0A5C5VAW9</accession>
<sequence length="288" mass="32838">MINQRPGWANIGNRNYVNINNRWNNAIVRPVNPGWRVPPAGRLGYWNGWGSGVRHHWGYYHQCGNWFNRGWWGYHRPPMCGWHYHYWRHNRGWNYWWTVPTFAACTNWFTWSAPANVWSEPVYYDYGSEGNVVYQDNSVYIGGTEVATADEFAASAMDLATVEPPASEEEAAEAEWMPLGTFIVSTSEQDTDPGLTVQLAVDRNGIISGTLYNAETDTAQTLQGQVDRETQRVAMRIGENEDLVAETGLYNLTQEEVPVLVHFGTESTENYLLVRLENPDDGSGDDYQ</sequence>
<dbReference type="Proteomes" id="UP000316714">
    <property type="component" value="Unassembled WGS sequence"/>
</dbReference>
<keyword evidence="2" id="KW-1185">Reference proteome</keyword>
<name>A0A5C5VAW9_9BACT</name>
<organism evidence="1 2">
    <name type="scientific">Posidoniimonas corsicana</name>
    <dbReference type="NCBI Taxonomy" id="1938618"/>
    <lineage>
        <taxon>Bacteria</taxon>
        <taxon>Pseudomonadati</taxon>
        <taxon>Planctomycetota</taxon>
        <taxon>Planctomycetia</taxon>
        <taxon>Pirellulales</taxon>
        <taxon>Lacipirellulaceae</taxon>
        <taxon>Posidoniimonas</taxon>
    </lineage>
</organism>
<dbReference type="AlphaFoldDB" id="A0A5C5VAW9"/>
<dbReference type="EMBL" id="SIHJ01000001">
    <property type="protein sequence ID" value="TWT35123.1"/>
    <property type="molecule type" value="Genomic_DNA"/>
</dbReference>
<reference evidence="1 2" key="1">
    <citation type="submission" date="2019-02" db="EMBL/GenBank/DDBJ databases">
        <title>Deep-cultivation of Planctomycetes and their phenomic and genomic characterization uncovers novel biology.</title>
        <authorList>
            <person name="Wiegand S."/>
            <person name="Jogler M."/>
            <person name="Boedeker C."/>
            <person name="Pinto D."/>
            <person name="Vollmers J."/>
            <person name="Rivas-Marin E."/>
            <person name="Kohn T."/>
            <person name="Peeters S.H."/>
            <person name="Heuer A."/>
            <person name="Rast P."/>
            <person name="Oberbeckmann S."/>
            <person name="Bunk B."/>
            <person name="Jeske O."/>
            <person name="Meyerdierks A."/>
            <person name="Storesund J.E."/>
            <person name="Kallscheuer N."/>
            <person name="Luecker S."/>
            <person name="Lage O.M."/>
            <person name="Pohl T."/>
            <person name="Merkel B.J."/>
            <person name="Hornburger P."/>
            <person name="Mueller R.-W."/>
            <person name="Bruemmer F."/>
            <person name="Labrenz M."/>
            <person name="Spormann A.M."/>
            <person name="Op Den Camp H."/>
            <person name="Overmann J."/>
            <person name="Amann R."/>
            <person name="Jetten M.S.M."/>
            <person name="Mascher T."/>
            <person name="Medema M.H."/>
            <person name="Devos D.P."/>
            <person name="Kaster A.-K."/>
            <person name="Ovreas L."/>
            <person name="Rohde M."/>
            <person name="Galperin M.Y."/>
            <person name="Jogler C."/>
        </authorList>
    </citation>
    <scope>NUCLEOTIDE SEQUENCE [LARGE SCALE GENOMIC DNA]</scope>
    <source>
        <strain evidence="1 2">KOR34</strain>
    </source>
</reference>
<evidence type="ECO:0008006" key="3">
    <source>
        <dbReference type="Google" id="ProtNLM"/>
    </source>
</evidence>
<dbReference type="RefSeq" id="WP_146561051.1">
    <property type="nucleotide sequence ID" value="NZ_SIHJ01000001.1"/>
</dbReference>
<evidence type="ECO:0000313" key="2">
    <source>
        <dbReference type="Proteomes" id="UP000316714"/>
    </source>
</evidence>
<gene>
    <name evidence="1" type="ORF">KOR34_00100</name>
</gene>
<evidence type="ECO:0000313" key="1">
    <source>
        <dbReference type="EMBL" id="TWT35123.1"/>
    </source>
</evidence>
<protein>
    <recommendedName>
        <fullName evidence="3">Mu-protocadherin-putative cell-suface protein</fullName>
    </recommendedName>
</protein>
<proteinExistence type="predicted"/>